<dbReference type="GO" id="GO:0005886">
    <property type="term" value="C:plasma membrane"/>
    <property type="evidence" value="ECO:0007669"/>
    <property type="project" value="UniProtKB-SubCell"/>
</dbReference>
<dbReference type="InterPro" id="IPR000515">
    <property type="entry name" value="MetI-like"/>
</dbReference>
<dbReference type="GO" id="GO:0055085">
    <property type="term" value="P:transmembrane transport"/>
    <property type="evidence" value="ECO:0007669"/>
    <property type="project" value="InterPro"/>
</dbReference>
<gene>
    <name evidence="9" type="primary">ycjP_13</name>
    <name evidence="9" type="ORF">ERS852491_01279</name>
</gene>
<feature type="transmembrane region" description="Helical" evidence="7">
    <location>
        <begin position="196"/>
        <end position="221"/>
    </location>
</feature>
<dbReference type="PANTHER" id="PTHR43744">
    <property type="entry name" value="ABC TRANSPORTER PERMEASE PROTEIN MG189-RELATED-RELATED"/>
    <property type="match status" value="1"/>
</dbReference>
<evidence type="ECO:0000313" key="9">
    <source>
        <dbReference type="EMBL" id="CUO10226.1"/>
    </source>
</evidence>
<dbReference type="Gene3D" id="1.10.3720.10">
    <property type="entry name" value="MetI-like"/>
    <property type="match status" value="1"/>
</dbReference>
<dbReference type="STRING" id="39482.ERS852491_01279"/>
<sequence length="290" mass="31729">MAGKKRKQEEVQTMEVSKGTGALMTVIFAVLALVFIFPIILVFINSFKSKLYISDQPFALPSSDTFVGLNNYIDGVAKTGLIKAAGYSIFITVFSVLLIVLLTAMTAWWLTRVKSKISTVLYYLFVFAMIVPFQMVMFTLSKVTDTLNLGNPVGIIFVYVGFGAGLSVFMFAGFIKAIPISLEEAAMIDGCTPIQTFFRIVLPVLKPTAITVAILNAMWIWNDYLLPLLVLGSDYQTIPIAVQYLRGGYGSVDMGAMMGMLVLAILPIIVFYLLCQKYIIKGVAAGAVKG</sequence>
<proteinExistence type="inferred from homology"/>
<comment type="subcellular location">
    <subcellularLocation>
        <location evidence="1 7">Cell membrane</location>
        <topology evidence="1 7">Multi-pass membrane protein</topology>
    </subcellularLocation>
</comment>
<keyword evidence="4 7" id="KW-0812">Transmembrane</keyword>
<feature type="transmembrane region" description="Helical" evidence="7">
    <location>
        <begin position="254"/>
        <end position="274"/>
    </location>
</feature>
<evidence type="ECO:0000256" key="3">
    <source>
        <dbReference type="ARBA" id="ARBA00022475"/>
    </source>
</evidence>
<feature type="transmembrane region" description="Helical" evidence="7">
    <location>
        <begin position="120"/>
        <end position="141"/>
    </location>
</feature>
<dbReference type="SUPFAM" id="SSF161098">
    <property type="entry name" value="MetI-like"/>
    <property type="match status" value="1"/>
</dbReference>
<evidence type="ECO:0000259" key="8">
    <source>
        <dbReference type="PROSITE" id="PS50928"/>
    </source>
</evidence>
<dbReference type="RefSeq" id="WP_025656881.1">
    <property type="nucleotide sequence ID" value="NZ_BQNQ01000001.1"/>
</dbReference>
<keyword evidence="6 7" id="KW-0472">Membrane</keyword>
<dbReference type="PROSITE" id="PS50928">
    <property type="entry name" value="ABC_TM1"/>
    <property type="match status" value="1"/>
</dbReference>
<keyword evidence="3" id="KW-1003">Cell membrane</keyword>
<dbReference type="Pfam" id="PF00528">
    <property type="entry name" value="BPD_transp_1"/>
    <property type="match status" value="1"/>
</dbReference>
<dbReference type="InterPro" id="IPR035906">
    <property type="entry name" value="MetI-like_sf"/>
</dbReference>
<evidence type="ECO:0000256" key="1">
    <source>
        <dbReference type="ARBA" id="ARBA00004651"/>
    </source>
</evidence>
<evidence type="ECO:0000256" key="5">
    <source>
        <dbReference type="ARBA" id="ARBA00022989"/>
    </source>
</evidence>
<reference evidence="9 10" key="1">
    <citation type="submission" date="2015-09" db="EMBL/GenBank/DDBJ databases">
        <authorList>
            <consortium name="Pathogen Informatics"/>
        </authorList>
    </citation>
    <scope>NUCLEOTIDE SEQUENCE [LARGE SCALE GENOMIC DNA]</scope>
    <source>
        <strain evidence="9 10">2789STDY5834876</strain>
    </source>
</reference>
<feature type="domain" description="ABC transmembrane type-1" evidence="8">
    <location>
        <begin position="85"/>
        <end position="275"/>
    </location>
</feature>
<keyword evidence="2 7" id="KW-0813">Transport</keyword>
<dbReference type="Proteomes" id="UP000095544">
    <property type="component" value="Unassembled WGS sequence"/>
</dbReference>
<evidence type="ECO:0000256" key="6">
    <source>
        <dbReference type="ARBA" id="ARBA00023136"/>
    </source>
</evidence>
<evidence type="ECO:0000256" key="2">
    <source>
        <dbReference type="ARBA" id="ARBA00022448"/>
    </source>
</evidence>
<protein>
    <submittedName>
        <fullName evidence="9">Inner membrane ABC transporter permease protein ycjP</fullName>
    </submittedName>
</protein>
<dbReference type="GeneID" id="93334869"/>
<feature type="transmembrane region" description="Helical" evidence="7">
    <location>
        <begin position="153"/>
        <end position="175"/>
    </location>
</feature>
<comment type="similarity">
    <text evidence="7">Belongs to the binding-protein-dependent transport system permease family.</text>
</comment>
<evidence type="ECO:0000256" key="7">
    <source>
        <dbReference type="RuleBase" id="RU363032"/>
    </source>
</evidence>
<accession>A0A174CFD4</accession>
<feature type="transmembrane region" description="Helical" evidence="7">
    <location>
        <begin position="21"/>
        <end position="44"/>
    </location>
</feature>
<evidence type="ECO:0000256" key="4">
    <source>
        <dbReference type="ARBA" id="ARBA00022692"/>
    </source>
</evidence>
<name>A0A174CFD4_9FIRM</name>
<dbReference type="AlphaFoldDB" id="A0A174CFD4"/>
<dbReference type="PANTHER" id="PTHR43744:SF8">
    <property type="entry name" value="SN-GLYCEROL-3-PHOSPHATE TRANSPORT SYSTEM PERMEASE PROTEIN UGPE"/>
    <property type="match status" value="1"/>
</dbReference>
<dbReference type="CDD" id="cd06261">
    <property type="entry name" value="TM_PBP2"/>
    <property type="match status" value="1"/>
</dbReference>
<feature type="transmembrane region" description="Helical" evidence="7">
    <location>
        <begin position="84"/>
        <end position="108"/>
    </location>
</feature>
<keyword evidence="5 7" id="KW-1133">Transmembrane helix</keyword>
<evidence type="ECO:0000313" key="10">
    <source>
        <dbReference type="Proteomes" id="UP000095544"/>
    </source>
</evidence>
<dbReference type="EMBL" id="CYZU01000009">
    <property type="protein sequence ID" value="CUO10226.1"/>
    <property type="molecule type" value="Genomic_DNA"/>
</dbReference>
<organism evidence="9 10">
    <name type="scientific">Faecalicatena contorta</name>
    <dbReference type="NCBI Taxonomy" id="39482"/>
    <lineage>
        <taxon>Bacteria</taxon>
        <taxon>Bacillati</taxon>
        <taxon>Bacillota</taxon>
        <taxon>Clostridia</taxon>
        <taxon>Lachnospirales</taxon>
        <taxon>Lachnospiraceae</taxon>
        <taxon>Faecalicatena</taxon>
    </lineage>
</organism>